<keyword evidence="8" id="KW-0472">Membrane</keyword>
<name>T1HSQ8_RHOPR</name>
<dbReference type="eggNOG" id="ENOG502QREH">
    <property type="taxonomic scope" value="Eukaryota"/>
</dbReference>
<dbReference type="EMBL" id="ACPB03014484">
    <property type="status" value="NOT_ANNOTATED_CDS"/>
    <property type="molecule type" value="Genomic_DNA"/>
</dbReference>
<dbReference type="EnsemblMetazoa" id="RPRC007078-RA">
    <property type="protein sequence ID" value="RPRC007078-PA"/>
    <property type="gene ID" value="RPRC007078"/>
</dbReference>
<dbReference type="GO" id="GO:0008289">
    <property type="term" value="F:lipid binding"/>
    <property type="evidence" value="ECO:0007669"/>
    <property type="project" value="UniProtKB-KW"/>
</dbReference>
<evidence type="ECO:0000256" key="1">
    <source>
        <dbReference type="ARBA" id="ARBA00004251"/>
    </source>
</evidence>
<dbReference type="EMBL" id="ACPB03014483">
    <property type="status" value="NOT_ANNOTATED_CDS"/>
    <property type="molecule type" value="Genomic_DNA"/>
</dbReference>
<dbReference type="Proteomes" id="UP000015103">
    <property type="component" value="Unassembled WGS sequence"/>
</dbReference>
<dbReference type="PANTHER" id="PTHR31764:SF0">
    <property type="entry name" value="GENERATIVE CELL SPECIFIC-1_HAP2 DOMAIN-CONTAINING PROTEIN"/>
    <property type="match status" value="1"/>
</dbReference>
<evidence type="ECO:0000256" key="9">
    <source>
        <dbReference type="ARBA" id="ARBA00023157"/>
    </source>
</evidence>
<evidence type="ECO:0000256" key="8">
    <source>
        <dbReference type="ARBA" id="ARBA00023136"/>
    </source>
</evidence>
<evidence type="ECO:0000256" key="6">
    <source>
        <dbReference type="ARBA" id="ARBA00022989"/>
    </source>
</evidence>
<comment type="similarity">
    <text evidence="2">Belongs to the HAP2/GCS1 family.</text>
</comment>
<evidence type="ECO:0000256" key="3">
    <source>
        <dbReference type="ARBA" id="ARBA00022475"/>
    </source>
</evidence>
<keyword evidence="6" id="KW-1133">Transmembrane helix</keyword>
<keyword evidence="3" id="KW-1003">Cell membrane</keyword>
<accession>T1HSQ8</accession>
<dbReference type="InParanoid" id="T1HSQ8"/>
<feature type="domain" description="Generative cell specific-1/HAP2" evidence="12">
    <location>
        <begin position="84"/>
        <end position="297"/>
    </location>
</feature>
<keyword evidence="5" id="KW-0732">Signal</keyword>
<dbReference type="AlphaFoldDB" id="T1HSQ8"/>
<organism evidence="13 14">
    <name type="scientific">Rhodnius prolixus</name>
    <name type="common">Triatomid bug</name>
    <dbReference type="NCBI Taxonomy" id="13249"/>
    <lineage>
        <taxon>Eukaryota</taxon>
        <taxon>Metazoa</taxon>
        <taxon>Ecdysozoa</taxon>
        <taxon>Arthropoda</taxon>
        <taxon>Hexapoda</taxon>
        <taxon>Insecta</taxon>
        <taxon>Pterygota</taxon>
        <taxon>Neoptera</taxon>
        <taxon>Paraneoptera</taxon>
        <taxon>Hemiptera</taxon>
        <taxon>Heteroptera</taxon>
        <taxon>Panheteroptera</taxon>
        <taxon>Cimicomorpha</taxon>
        <taxon>Reduviidae</taxon>
        <taxon>Triatominae</taxon>
        <taxon>Rhodnius</taxon>
    </lineage>
</organism>
<evidence type="ECO:0000256" key="11">
    <source>
        <dbReference type="SAM" id="MobiDB-lite"/>
    </source>
</evidence>
<evidence type="ECO:0000313" key="13">
    <source>
        <dbReference type="EnsemblMetazoa" id="RPRC007078-PA"/>
    </source>
</evidence>
<sequence>MVAKSRSRQMEHFVTMVKKTNESDWINRLINPYLDLGANCRFNITQEVLSSAHEATTLPASVKRNHTKNIKMPRKPLKKPRIKRQITSSGTQVRGGQSCLDRHTPMRADPETYHESAHCLVFSELWYNVYRLKTPFISHSTSFRLFDKNTFEAGHSHWEDLTKGMHINIGTFNRHIVNHKDDPTLVFTYTPLSDIRPDQFCLDPQKTTLLIPRPLPKESIREFPQILDCIIKTKYLGYIGGPEEYLLVRSEDITFDGDDCDKAGVGFKAFAKQPARCDNLRGTCLANQPAHLWKQDIVSLKALIEF</sequence>
<evidence type="ECO:0000313" key="14">
    <source>
        <dbReference type="Proteomes" id="UP000015103"/>
    </source>
</evidence>
<feature type="compositionally biased region" description="Basic residues" evidence="11">
    <location>
        <begin position="73"/>
        <end position="84"/>
    </location>
</feature>
<evidence type="ECO:0000256" key="7">
    <source>
        <dbReference type="ARBA" id="ARBA00023121"/>
    </source>
</evidence>
<protein>
    <submittedName>
        <fullName evidence="13">HAP2-GCS1 domain-containing protein</fullName>
    </submittedName>
</protein>
<evidence type="ECO:0000256" key="4">
    <source>
        <dbReference type="ARBA" id="ARBA00022692"/>
    </source>
</evidence>
<dbReference type="GO" id="GO:0005886">
    <property type="term" value="C:plasma membrane"/>
    <property type="evidence" value="ECO:0007669"/>
    <property type="project" value="UniProtKB-SubCell"/>
</dbReference>
<comment type="subcellular location">
    <subcellularLocation>
        <location evidence="1">Cell membrane</location>
        <topology evidence="1">Single-pass type I membrane protein</topology>
    </subcellularLocation>
</comment>
<feature type="region of interest" description="Disordered" evidence="11">
    <location>
        <begin position="73"/>
        <end position="100"/>
    </location>
</feature>
<dbReference type="VEuPathDB" id="VectorBase:RPRC007078"/>
<dbReference type="InterPro" id="IPR018928">
    <property type="entry name" value="HAP2/GCS1_dom"/>
</dbReference>
<proteinExistence type="inferred from homology"/>
<evidence type="ECO:0000256" key="2">
    <source>
        <dbReference type="ARBA" id="ARBA00010929"/>
    </source>
</evidence>
<keyword evidence="4" id="KW-0812">Transmembrane</keyword>
<dbReference type="Pfam" id="PF10699">
    <property type="entry name" value="HAP2-GCS1"/>
    <property type="match status" value="1"/>
</dbReference>
<keyword evidence="9" id="KW-1015">Disulfide bond</keyword>
<evidence type="ECO:0000256" key="5">
    <source>
        <dbReference type="ARBA" id="ARBA00022729"/>
    </source>
</evidence>
<dbReference type="STRING" id="13249.T1HSQ8"/>
<dbReference type="InterPro" id="IPR040326">
    <property type="entry name" value="HAP2/GCS1"/>
</dbReference>
<keyword evidence="14" id="KW-1185">Reference proteome</keyword>
<keyword evidence="10" id="KW-0278">Fertilization</keyword>
<dbReference type="GO" id="GO:0007338">
    <property type="term" value="P:single fertilization"/>
    <property type="evidence" value="ECO:0007669"/>
    <property type="project" value="UniProtKB-KW"/>
</dbReference>
<dbReference type="PANTHER" id="PTHR31764">
    <property type="entry name" value="PROTEIN HAPLESS 2"/>
    <property type="match status" value="1"/>
</dbReference>
<keyword evidence="7" id="KW-0446">Lipid-binding</keyword>
<reference evidence="13" key="1">
    <citation type="submission" date="2015-05" db="UniProtKB">
        <authorList>
            <consortium name="EnsemblMetazoa"/>
        </authorList>
    </citation>
    <scope>IDENTIFICATION</scope>
</reference>
<dbReference type="HOGENOM" id="CLU_910043_0_0_1"/>
<evidence type="ECO:0000256" key="10">
    <source>
        <dbReference type="ARBA" id="ARBA00023279"/>
    </source>
</evidence>
<evidence type="ECO:0000259" key="12">
    <source>
        <dbReference type="Pfam" id="PF10699"/>
    </source>
</evidence>